<organism evidence="3">
    <name type="scientific">Gracilinema caldarium</name>
    <dbReference type="NCBI Taxonomy" id="215591"/>
    <lineage>
        <taxon>Bacteria</taxon>
        <taxon>Pseudomonadati</taxon>
        <taxon>Spirochaetota</taxon>
        <taxon>Spirochaetia</taxon>
        <taxon>Spirochaetales</taxon>
        <taxon>Breznakiellaceae</taxon>
        <taxon>Gracilinema</taxon>
    </lineage>
</organism>
<evidence type="ECO:0000259" key="2">
    <source>
        <dbReference type="Pfam" id="PF13635"/>
    </source>
</evidence>
<dbReference type="InterPro" id="IPR027417">
    <property type="entry name" value="P-loop_NTPase"/>
</dbReference>
<dbReference type="GO" id="GO:0005524">
    <property type="term" value="F:ATP binding"/>
    <property type="evidence" value="ECO:0007669"/>
    <property type="project" value="UniProtKB-KW"/>
</dbReference>
<dbReference type="InterPro" id="IPR025420">
    <property type="entry name" value="DUF4143"/>
</dbReference>
<name>A0A7C3HY00_9SPIR</name>
<proteinExistence type="predicted"/>
<dbReference type="AlphaFoldDB" id="A0A7C3HY00"/>
<dbReference type="SUPFAM" id="SSF52980">
    <property type="entry name" value="Restriction endonuclease-like"/>
    <property type="match status" value="1"/>
</dbReference>
<sequence length="386" mass="44021">MIPRQLSSKILQWATQFPVITVTGPRQSGKSTLCKALFPHKTYINLEDLTLRHILREDPRGFLDRYPDGAIFDEIQRLPELCSYIQTRVDISEQAGLYILTGSSQFELMQNISQSLAGRTAIARLLPFSFSELYVNEPDTAPALDELLYTGFYPRIHDIKLQPTEALSFYVATYLERDVRQILNIKEWTKFDLFLRLLAGRSGQIVNIQALANETGLSNNTLASWIGVLEQSNIIYKLRPYYANVGKRLIKSPKIYFLDSGLLCYLLNIYSPEVLSLHPLRGQIYESFVVAELLKERYNQGMADNLYFYRDQKGLELDIIIDEGTRLILGEIKSSATFNPEFLTALHKVAPILGKPYRSILFTGSGAPIFYYKDTEVRGYKNVGSQ</sequence>
<dbReference type="InterPro" id="IPR011335">
    <property type="entry name" value="Restrct_endonuc-II-like"/>
</dbReference>
<keyword evidence="3" id="KW-0547">Nucleotide-binding</keyword>
<dbReference type="EMBL" id="DSVL01000324">
    <property type="protein sequence ID" value="HFH29939.1"/>
    <property type="molecule type" value="Genomic_DNA"/>
</dbReference>
<dbReference type="SUPFAM" id="SSF52540">
    <property type="entry name" value="P-loop containing nucleoside triphosphate hydrolases"/>
    <property type="match status" value="1"/>
</dbReference>
<feature type="domain" description="DUF4143" evidence="2">
    <location>
        <begin position="176"/>
        <end position="335"/>
    </location>
</feature>
<dbReference type="Pfam" id="PF13173">
    <property type="entry name" value="AAA_14"/>
    <property type="match status" value="1"/>
</dbReference>
<feature type="domain" description="AAA" evidence="1">
    <location>
        <begin position="17"/>
        <end position="133"/>
    </location>
</feature>
<dbReference type="InterPro" id="IPR041682">
    <property type="entry name" value="AAA_14"/>
</dbReference>
<comment type="caution">
    <text evidence="3">The sequence shown here is derived from an EMBL/GenBank/DDBJ whole genome shotgun (WGS) entry which is preliminary data.</text>
</comment>
<dbReference type="Pfam" id="PF13635">
    <property type="entry name" value="DUF4143"/>
    <property type="match status" value="1"/>
</dbReference>
<gene>
    <name evidence="3" type="ORF">ENS59_10590</name>
</gene>
<keyword evidence="3" id="KW-0067">ATP-binding</keyword>
<protein>
    <submittedName>
        <fullName evidence="3">ATP-binding protein</fullName>
    </submittedName>
</protein>
<evidence type="ECO:0000259" key="1">
    <source>
        <dbReference type="Pfam" id="PF13173"/>
    </source>
</evidence>
<dbReference type="PANTHER" id="PTHR43566">
    <property type="entry name" value="CONSERVED PROTEIN"/>
    <property type="match status" value="1"/>
</dbReference>
<reference evidence="3" key="1">
    <citation type="journal article" date="2020" name="mSystems">
        <title>Genome- and Community-Level Interaction Insights into Carbon Utilization and Element Cycling Functions of Hydrothermarchaeota in Hydrothermal Sediment.</title>
        <authorList>
            <person name="Zhou Z."/>
            <person name="Liu Y."/>
            <person name="Xu W."/>
            <person name="Pan J."/>
            <person name="Luo Z.H."/>
            <person name="Li M."/>
        </authorList>
    </citation>
    <scope>NUCLEOTIDE SEQUENCE [LARGE SCALE GENOMIC DNA]</scope>
    <source>
        <strain evidence="3">SpSt-503</strain>
    </source>
</reference>
<evidence type="ECO:0000313" key="3">
    <source>
        <dbReference type="EMBL" id="HFH29939.1"/>
    </source>
</evidence>
<accession>A0A7C3HY00</accession>
<dbReference type="PANTHER" id="PTHR43566:SF2">
    <property type="entry name" value="DUF4143 DOMAIN-CONTAINING PROTEIN"/>
    <property type="match status" value="1"/>
</dbReference>